<evidence type="ECO:0000313" key="1">
    <source>
        <dbReference type="EMBL" id="OEL10272.1"/>
    </source>
</evidence>
<comment type="caution">
    <text evidence="1">The sequence shown here is derived from an EMBL/GenBank/DDBJ whole genome shotgun (WGS) entry which is preliminary data.</text>
</comment>
<dbReference type="STRING" id="237258.SAMN04489756_10564"/>
<dbReference type="Proteomes" id="UP000095601">
    <property type="component" value="Unassembled WGS sequence"/>
</dbReference>
<dbReference type="AlphaFoldDB" id="A0A1E5UBK1"/>
<protein>
    <submittedName>
        <fullName evidence="1">Cbb3-type cytochrome oxidase component FixQ family protein</fullName>
    </submittedName>
</protein>
<keyword evidence="2" id="KW-1185">Reference proteome</keyword>
<organism evidence="1 2">
    <name type="scientific">Cloacibacterium normanense</name>
    <dbReference type="NCBI Taxonomy" id="237258"/>
    <lineage>
        <taxon>Bacteria</taxon>
        <taxon>Pseudomonadati</taxon>
        <taxon>Bacteroidota</taxon>
        <taxon>Flavobacteriia</taxon>
        <taxon>Flavobacteriales</taxon>
        <taxon>Weeksellaceae</taxon>
    </lineage>
</organism>
<accession>A0A1E5UBK1</accession>
<gene>
    <name evidence="1" type="ORF">BHF72_0636</name>
</gene>
<reference evidence="1 2" key="1">
    <citation type="submission" date="2016-09" db="EMBL/GenBank/DDBJ databases">
        <authorList>
            <person name="Capua I."/>
            <person name="De Benedictis P."/>
            <person name="Joannis T."/>
            <person name="Lombin L.H."/>
            <person name="Cattoli G."/>
        </authorList>
    </citation>
    <scope>NUCLEOTIDE SEQUENCE [LARGE SCALE GENOMIC DNA]</scope>
    <source>
        <strain evidence="1 2">NRS-1</strain>
    </source>
</reference>
<dbReference type="EMBL" id="MKGI01000078">
    <property type="protein sequence ID" value="OEL10272.1"/>
    <property type="molecule type" value="Genomic_DNA"/>
</dbReference>
<proteinExistence type="predicted"/>
<evidence type="ECO:0000313" key="2">
    <source>
        <dbReference type="Proteomes" id="UP000095601"/>
    </source>
</evidence>
<sequence>MIIFIIFFISTVLYVLSRPKKHYSEVERAPLEDDHNN</sequence>
<name>A0A1E5UBK1_9FLAO</name>